<proteinExistence type="predicted"/>
<protein>
    <submittedName>
        <fullName evidence="1">Uncharacterized protein</fullName>
    </submittedName>
</protein>
<dbReference type="Proteomes" id="UP000574133">
    <property type="component" value="Unassembled WGS sequence"/>
</dbReference>
<evidence type="ECO:0000313" key="1">
    <source>
        <dbReference type="EMBL" id="MBB6677395.1"/>
    </source>
</evidence>
<keyword evidence="2" id="KW-1185">Reference proteome</keyword>
<organism evidence="1 2">
    <name type="scientific">Cohnella lubricantis</name>
    <dbReference type="NCBI Taxonomy" id="2163172"/>
    <lineage>
        <taxon>Bacteria</taxon>
        <taxon>Bacillati</taxon>
        <taxon>Bacillota</taxon>
        <taxon>Bacilli</taxon>
        <taxon>Bacillales</taxon>
        <taxon>Paenibacillaceae</taxon>
        <taxon>Cohnella</taxon>
    </lineage>
</organism>
<accession>A0A841TBJ1</accession>
<evidence type="ECO:0000313" key="2">
    <source>
        <dbReference type="Proteomes" id="UP000574133"/>
    </source>
</evidence>
<name>A0A841TBJ1_9BACL</name>
<dbReference type="RefSeq" id="WP_185178674.1">
    <property type="nucleotide sequence ID" value="NZ_CBCSEP010000003.1"/>
</dbReference>
<reference evidence="1 2" key="1">
    <citation type="submission" date="2020-08" db="EMBL/GenBank/DDBJ databases">
        <title>Cohnella phylogeny.</title>
        <authorList>
            <person name="Dunlap C."/>
        </authorList>
    </citation>
    <scope>NUCLEOTIDE SEQUENCE [LARGE SCALE GENOMIC DNA]</scope>
    <source>
        <strain evidence="1 2">DSM 103658</strain>
    </source>
</reference>
<dbReference type="AlphaFoldDB" id="A0A841TBJ1"/>
<comment type="caution">
    <text evidence="1">The sequence shown here is derived from an EMBL/GenBank/DDBJ whole genome shotgun (WGS) entry which is preliminary data.</text>
</comment>
<gene>
    <name evidence="1" type="ORF">H4Q31_08675</name>
</gene>
<sequence>MFLILNEIRVAYTGKRLWVRLKKKHSVNKEDCLVLMPHVDSEINLSTVKHLKSYLRRKAINRALVVTNDFNAIASLKQLESENDELKIDIVETTIDKIQNICKYYRMIHFHKEIIVVSIEEPFGSKGLLGKTAITIDDMVKYSILGW</sequence>
<dbReference type="EMBL" id="JACJVN010000031">
    <property type="protein sequence ID" value="MBB6677395.1"/>
    <property type="molecule type" value="Genomic_DNA"/>
</dbReference>